<keyword evidence="4 6" id="KW-0067">ATP-binding</keyword>
<dbReference type="EMBL" id="CP002905">
    <property type="protein sequence ID" value="AEP88474.1"/>
    <property type="molecule type" value="Genomic_DNA"/>
</dbReference>
<evidence type="ECO:0000256" key="2">
    <source>
        <dbReference type="ARBA" id="ARBA00022448"/>
    </source>
</evidence>
<dbReference type="AlphaFoldDB" id="G4P1E5"/>
<evidence type="ECO:0000259" key="5">
    <source>
        <dbReference type="PROSITE" id="PS50893"/>
    </source>
</evidence>
<sequence>MSKSTYLKVDHLTKRIRKQVLIDDISLQLDRGKIYGFTGKNGSGKTMLFKAICGLIKPSSGFIEINGKKLGEKISFPESVGAIIEYPGFLPNYTGFKNLKMIADIKGKITKDQIKNTIESVGLNPDDKRKFKNYSLGMKQRLGIAQAIMEDPELIILDEPTNALDKDGISLVKDLLIDLKEKNKLILLASHESESLKFLSDEIFTVEKGKIINHIILKS</sequence>
<dbReference type="STRING" id="1052585.GYO_3903"/>
<dbReference type="PROSITE" id="PS00211">
    <property type="entry name" value="ABC_TRANSPORTER_1"/>
    <property type="match status" value="1"/>
</dbReference>
<reference evidence="6 7" key="1">
    <citation type="journal article" date="2012" name="J. Bacteriol.">
        <title>Whole-genome sequences of Bacillus subtilis and close relatives.</title>
        <authorList>
            <person name="Earl A.M."/>
            <person name="Eppinger M."/>
            <person name="Fricke W.F."/>
            <person name="Rosovitz M.J."/>
            <person name="Rasko D.A."/>
            <person name="Daugherty S."/>
            <person name="Losick R."/>
            <person name="Kolter R."/>
            <person name="Ravel J."/>
        </authorList>
    </citation>
    <scope>NUCLEOTIDE SEQUENCE [LARGE SCALE GENOMIC DNA]</scope>
    <source>
        <strain evidence="7">DSM 15029 / JCM 12233 / NBRC 101239 / NRRL B-23049 / TU-B-10</strain>
    </source>
</reference>
<dbReference type="RefSeq" id="WP_014115364.1">
    <property type="nucleotide sequence ID" value="NC_016047.1"/>
</dbReference>
<evidence type="ECO:0000313" key="6">
    <source>
        <dbReference type="EMBL" id="AEP88474.1"/>
    </source>
</evidence>
<dbReference type="PROSITE" id="PS50893">
    <property type="entry name" value="ABC_TRANSPORTER_2"/>
    <property type="match status" value="1"/>
</dbReference>
<dbReference type="InterPro" id="IPR027417">
    <property type="entry name" value="P-loop_NTPase"/>
</dbReference>
<keyword evidence="3" id="KW-0547">Nucleotide-binding</keyword>
<protein>
    <submittedName>
        <fullName evidence="6">Bacitracin transport ATP-binding protein BcrA</fullName>
    </submittedName>
</protein>
<evidence type="ECO:0000256" key="4">
    <source>
        <dbReference type="ARBA" id="ARBA00022840"/>
    </source>
</evidence>
<dbReference type="KEGG" id="bst:GYO_3903"/>
<evidence type="ECO:0000256" key="1">
    <source>
        <dbReference type="ARBA" id="ARBA00005417"/>
    </source>
</evidence>
<dbReference type="Pfam" id="PF00005">
    <property type="entry name" value="ABC_tran"/>
    <property type="match status" value="1"/>
</dbReference>
<dbReference type="GO" id="GO:0016887">
    <property type="term" value="F:ATP hydrolysis activity"/>
    <property type="evidence" value="ECO:0007669"/>
    <property type="project" value="InterPro"/>
</dbReference>
<dbReference type="InterPro" id="IPR003593">
    <property type="entry name" value="AAA+_ATPase"/>
</dbReference>
<dbReference type="Proteomes" id="UP000002651">
    <property type="component" value="Chromosome"/>
</dbReference>
<accession>G4P1E5</accession>
<organism evidence="6 7">
    <name type="scientific">Bacillus spizizenii (strain DSM 15029 / JCM 12233 / NBRC 101239 / NRRL B-23049 / TU-B-10)</name>
    <name type="common">Bacillus subtilis subsp. spizizenii</name>
    <dbReference type="NCBI Taxonomy" id="1052585"/>
    <lineage>
        <taxon>Bacteria</taxon>
        <taxon>Bacillati</taxon>
        <taxon>Bacillota</taxon>
        <taxon>Bacilli</taxon>
        <taxon>Bacillales</taxon>
        <taxon>Bacillaceae</taxon>
        <taxon>Bacillus</taxon>
    </lineage>
</organism>
<dbReference type="Gene3D" id="3.40.50.300">
    <property type="entry name" value="P-loop containing nucleotide triphosphate hydrolases"/>
    <property type="match status" value="1"/>
</dbReference>
<name>G4P1E5_BACS4</name>
<dbReference type="InterPro" id="IPR003439">
    <property type="entry name" value="ABC_transporter-like_ATP-bd"/>
</dbReference>
<dbReference type="PANTHER" id="PTHR43335:SF4">
    <property type="entry name" value="ABC TRANSPORTER, ATP-BINDING PROTEIN"/>
    <property type="match status" value="1"/>
</dbReference>
<proteinExistence type="inferred from homology"/>
<dbReference type="PANTHER" id="PTHR43335">
    <property type="entry name" value="ABC TRANSPORTER, ATP-BINDING PROTEIN"/>
    <property type="match status" value="1"/>
</dbReference>
<evidence type="ECO:0000256" key="3">
    <source>
        <dbReference type="ARBA" id="ARBA00022741"/>
    </source>
</evidence>
<dbReference type="SUPFAM" id="SSF52540">
    <property type="entry name" value="P-loop containing nucleoside triphosphate hydrolases"/>
    <property type="match status" value="1"/>
</dbReference>
<feature type="domain" description="ABC transporter" evidence="5">
    <location>
        <begin position="7"/>
        <end position="219"/>
    </location>
</feature>
<dbReference type="InterPro" id="IPR017871">
    <property type="entry name" value="ABC_transporter-like_CS"/>
</dbReference>
<gene>
    <name evidence="6" type="ordered locus">GYO_3903</name>
</gene>
<dbReference type="HOGENOM" id="CLU_000604_1_2_9"/>
<dbReference type="SMART" id="SM00382">
    <property type="entry name" value="AAA"/>
    <property type="match status" value="1"/>
</dbReference>
<dbReference type="GO" id="GO:0005524">
    <property type="term" value="F:ATP binding"/>
    <property type="evidence" value="ECO:0007669"/>
    <property type="project" value="UniProtKB-KW"/>
</dbReference>
<comment type="similarity">
    <text evidence="1">Belongs to the ABC transporter superfamily.</text>
</comment>
<dbReference type="GeneID" id="11241160"/>
<evidence type="ECO:0000313" key="7">
    <source>
        <dbReference type="Proteomes" id="UP000002651"/>
    </source>
</evidence>
<keyword evidence="2" id="KW-0813">Transport</keyword>
<keyword evidence="7" id="KW-1185">Reference proteome</keyword>